<dbReference type="EMBL" id="MFID01000032">
    <property type="protein sequence ID" value="OGF80605.1"/>
    <property type="molecule type" value="Genomic_DNA"/>
</dbReference>
<dbReference type="InterPro" id="IPR006073">
    <property type="entry name" value="GTP-bd"/>
</dbReference>
<comment type="similarity">
    <text evidence="1 7">Belongs to the TRAFAC class OBG-HflX-like GTPase superfamily. OBG GTPase family.</text>
</comment>
<keyword evidence="4 7" id="KW-0378">Hydrolase</keyword>
<feature type="binding site" evidence="7">
    <location>
        <begin position="274"/>
        <end position="277"/>
    </location>
    <ligand>
        <name>GTP</name>
        <dbReference type="ChEBI" id="CHEBI:37565"/>
    </ligand>
</feature>
<dbReference type="Gene3D" id="3.40.50.300">
    <property type="entry name" value="P-loop containing nucleotide triphosphate hydrolases"/>
    <property type="match status" value="1"/>
</dbReference>
<keyword evidence="3 7" id="KW-0547">Nucleotide-binding</keyword>
<feature type="binding site" evidence="7">
    <location>
        <begin position="302"/>
        <end position="304"/>
    </location>
    <ligand>
        <name>GTP</name>
        <dbReference type="ChEBI" id="CHEBI:37565"/>
    </ligand>
</feature>
<evidence type="ECO:0000256" key="3">
    <source>
        <dbReference type="ARBA" id="ARBA00022741"/>
    </source>
</evidence>
<evidence type="ECO:0000256" key="6">
    <source>
        <dbReference type="ARBA" id="ARBA00023134"/>
    </source>
</evidence>
<feature type="binding site" evidence="7">
    <location>
        <begin position="190"/>
        <end position="194"/>
    </location>
    <ligand>
        <name>GTP</name>
        <dbReference type="ChEBI" id="CHEBI:37565"/>
    </ligand>
</feature>
<dbReference type="PIRSF" id="PIRSF002401">
    <property type="entry name" value="GTP_bd_Obg/CgtA"/>
    <property type="match status" value="1"/>
</dbReference>
<feature type="domain" description="Obg" evidence="9">
    <location>
        <begin position="1"/>
        <end position="158"/>
    </location>
</feature>
<dbReference type="PANTHER" id="PTHR11702:SF31">
    <property type="entry name" value="MITOCHONDRIAL RIBOSOME-ASSOCIATED GTPASE 2"/>
    <property type="match status" value="1"/>
</dbReference>
<keyword evidence="5 7" id="KW-0460">Magnesium</keyword>
<comment type="caution">
    <text evidence="7">Lacks conserved residue(s) required for the propagation of feature annotation.</text>
</comment>
<evidence type="ECO:0000256" key="7">
    <source>
        <dbReference type="HAMAP-Rule" id="MF_01454"/>
    </source>
</evidence>
<evidence type="ECO:0000256" key="4">
    <source>
        <dbReference type="ARBA" id="ARBA00022801"/>
    </source>
</evidence>
<dbReference type="InterPro" id="IPR014100">
    <property type="entry name" value="GTP-bd_Obg/CgtA"/>
</dbReference>
<dbReference type="PROSITE" id="PS51710">
    <property type="entry name" value="G_OBG"/>
    <property type="match status" value="1"/>
</dbReference>
<protein>
    <recommendedName>
        <fullName evidence="7">GTPase Obg</fullName>
        <ecNumber evidence="7">3.6.5.-</ecNumber>
    </recommendedName>
    <alternativeName>
        <fullName evidence="7">GTP-binding protein Obg</fullName>
    </alternativeName>
</protein>
<dbReference type="GO" id="GO:0003924">
    <property type="term" value="F:GTPase activity"/>
    <property type="evidence" value="ECO:0007669"/>
    <property type="project" value="UniProtKB-UniRule"/>
</dbReference>
<comment type="cofactor">
    <cofactor evidence="7">
        <name>Mg(2+)</name>
        <dbReference type="ChEBI" id="CHEBI:18420"/>
    </cofactor>
</comment>
<dbReference type="InterPro" id="IPR031167">
    <property type="entry name" value="G_OBG"/>
</dbReference>
<dbReference type="NCBIfam" id="NF008956">
    <property type="entry name" value="PRK12299.1"/>
    <property type="match status" value="1"/>
</dbReference>
<comment type="function">
    <text evidence="7">An essential GTPase which binds GTP, GDP and possibly (p)ppGpp with moderate affinity, with high nucleotide exchange rates and a fairly low GTP hydrolysis rate. Plays a role in control of the cell cycle, stress response, ribosome biogenesis and in those bacteria that undergo differentiation, in morphogenesis control.</text>
</comment>
<dbReference type="NCBIfam" id="TIGR02729">
    <property type="entry name" value="Obg_CgtA"/>
    <property type="match status" value="1"/>
</dbReference>
<proteinExistence type="inferred from homology"/>
<dbReference type="SUPFAM" id="SSF52540">
    <property type="entry name" value="P-loop containing nucleoside triphosphate hydrolases"/>
    <property type="match status" value="1"/>
</dbReference>
<dbReference type="PRINTS" id="PR00326">
    <property type="entry name" value="GTP1OBG"/>
</dbReference>
<dbReference type="AlphaFoldDB" id="A0A1F5WY71"/>
<dbReference type="PANTHER" id="PTHR11702">
    <property type="entry name" value="DEVELOPMENTALLY REGULATED GTP-BINDING PROTEIN-RELATED"/>
    <property type="match status" value="1"/>
</dbReference>
<organism evidence="10 11">
    <name type="scientific">Candidatus Giovannonibacteria bacterium RIFCSPLOWO2_01_FULL_45_34</name>
    <dbReference type="NCBI Taxonomy" id="1798351"/>
    <lineage>
        <taxon>Bacteria</taxon>
        <taxon>Candidatus Giovannoniibacteriota</taxon>
    </lineage>
</organism>
<dbReference type="InterPro" id="IPR036726">
    <property type="entry name" value="GTP1_OBG_dom_sf"/>
</dbReference>
<dbReference type="Pfam" id="PF01926">
    <property type="entry name" value="MMR_HSR1"/>
    <property type="match status" value="1"/>
</dbReference>
<dbReference type="SUPFAM" id="SSF82051">
    <property type="entry name" value="Obg GTP-binding protein N-terminal domain"/>
    <property type="match status" value="1"/>
</dbReference>
<evidence type="ECO:0000313" key="11">
    <source>
        <dbReference type="Proteomes" id="UP000178114"/>
    </source>
</evidence>
<dbReference type="CDD" id="cd01898">
    <property type="entry name" value="Obg"/>
    <property type="match status" value="1"/>
</dbReference>
<feature type="domain" description="OBG-type G" evidence="8">
    <location>
        <begin position="159"/>
        <end position="321"/>
    </location>
</feature>
<evidence type="ECO:0000256" key="2">
    <source>
        <dbReference type="ARBA" id="ARBA00022490"/>
    </source>
</evidence>
<keyword evidence="6 7" id="KW-0342">GTP-binding</keyword>
<dbReference type="Proteomes" id="UP000178114">
    <property type="component" value="Unassembled WGS sequence"/>
</dbReference>
<name>A0A1F5WY71_9BACT</name>
<keyword evidence="2 7" id="KW-0963">Cytoplasm</keyword>
<dbReference type="GO" id="GO:0042254">
    <property type="term" value="P:ribosome biogenesis"/>
    <property type="evidence" value="ECO:0007669"/>
    <property type="project" value="UniProtKB-UniRule"/>
</dbReference>
<evidence type="ECO:0000256" key="1">
    <source>
        <dbReference type="ARBA" id="ARBA00007699"/>
    </source>
</evidence>
<dbReference type="EC" id="3.6.5.-" evidence="7"/>
<comment type="caution">
    <text evidence="10">The sequence shown here is derived from an EMBL/GenBank/DDBJ whole genome shotgun (WGS) entry which is preliminary data.</text>
</comment>
<evidence type="ECO:0000313" key="10">
    <source>
        <dbReference type="EMBL" id="OGF80605.1"/>
    </source>
</evidence>
<dbReference type="InterPro" id="IPR045086">
    <property type="entry name" value="OBG_GTPase"/>
</dbReference>
<dbReference type="InterPro" id="IPR027417">
    <property type="entry name" value="P-loop_NTPase"/>
</dbReference>
<dbReference type="GO" id="GO:0005525">
    <property type="term" value="F:GTP binding"/>
    <property type="evidence" value="ECO:0007669"/>
    <property type="project" value="UniProtKB-UniRule"/>
</dbReference>
<dbReference type="InterPro" id="IPR006169">
    <property type="entry name" value="GTP1_OBG_dom"/>
</dbReference>
<evidence type="ECO:0000259" key="9">
    <source>
        <dbReference type="PROSITE" id="PS51883"/>
    </source>
</evidence>
<evidence type="ECO:0000259" key="8">
    <source>
        <dbReference type="PROSITE" id="PS51710"/>
    </source>
</evidence>
<keyword evidence="7" id="KW-0479">Metal-binding</keyword>
<dbReference type="InterPro" id="IPR006074">
    <property type="entry name" value="GTP1-OBG_CS"/>
</dbReference>
<dbReference type="STRING" id="1798351.A2930_02890"/>
<dbReference type="Pfam" id="PF01018">
    <property type="entry name" value="GTP1_OBG"/>
    <property type="match status" value="1"/>
</dbReference>
<comment type="subunit">
    <text evidence="7">Monomer.</text>
</comment>
<accession>A0A1F5WY71</accession>
<feature type="binding site" evidence="7">
    <location>
        <position position="192"/>
    </location>
    <ligand>
        <name>Mg(2+)</name>
        <dbReference type="ChEBI" id="CHEBI:18420"/>
    </ligand>
</feature>
<feature type="binding site" evidence="7">
    <location>
        <position position="172"/>
    </location>
    <ligand>
        <name>Mg(2+)</name>
        <dbReference type="ChEBI" id="CHEBI:18420"/>
    </ligand>
</feature>
<comment type="subcellular location">
    <subcellularLocation>
        <location evidence="7">Cytoplasm</location>
    </subcellularLocation>
</comment>
<evidence type="ECO:0000256" key="5">
    <source>
        <dbReference type="ARBA" id="ARBA00022842"/>
    </source>
</evidence>
<dbReference type="Gene3D" id="2.70.210.12">
    <property type="entry name" value="GTP1/OBG domain"/>
    <property type="match status" value="1"/>
</dbReference>
<dbReference type="PROSITE" id="PS51883">
    <property type="entry name" value="OBG"/>
    <property type="match status" value="1"/>
</dbReference>
<dbReference type="HAMAP" id="MF_01454">
    <property type="entry name" value="GTPase_Obg"/>
    <property type="match status" value="1"/>
</dbReference>
<reference evidence="10 11" key="1">
    <citation type="journal article" date="2016" name="Nat. Commun.">
        <title>Thousands of microbial genomes shed light on interconnected biogeochemical processes in an aquifer system.</title>
        <authorList>
            <person name="Anantharaman K."/>
            <person name="Brown C.T."/>
            <person name="Hug L.A."/>
            <person name="Sharon I."/>
            <person name="Castelle C.J."/>
            <person name="Probst A.J."/>
            <person name="Thomas B.C."/>
            <person name="Singh A."/>
            <person name="Wilkins M.J."/>
            <person name="Karaoz U."/>
            <person name="Brodie E.L."/>
            <person name="Williams K.H."/>
            <person name="Hubbard S.S."/>
            <person name="Banfield J.F."/>
        </authorList>
    </citation>
    <scope>NUCLEOTIDE SEQUENCE [LARGE SCALE GENOMIC DNA]</scope>
</reference>
<sequence>MLIDDVKITVTAGGGGKGAVAFNHNLKALGPAGGSGGNGGSIYFEGASNLNALGQFRYEKDIKATDGEDGKGQFRDGPDGPDLILKVPVGTVIQKIGGNTFAVLQEILKVGERKLIARGGHGGKGNFLFRSPKLTTPLRFQEGLPGEHFNLHLELKLIADIGLIGLPNAGKTSLLNELTNSQSRVANYAFTTLEPNLGTYYELILADIPGLIEGASAGKGLGTKFLRHIERTKILFHLISAESLNFKKDYKTIHNELKSFSKELVKKPEYVFLTKNDMLPVKEIKKKIAELKKLNKNVVAISVYDWDSLVKVKKILNKIKSK</sequence>
<dbReference type="GO" id="GO:0000287">
    <property type="term" value="F:magnesium ion binding"/>
    <property type="evidence" value="ECO:0007669"/>
    <property type="project" value="InterPro"/>
</dbReference>
<feature type="binding site" evidence="7">
    <location>
        <begin position="207"/>
        <end position="210"/>
    </location>
    <ligand>
        <name>GTP</name>
        <dbReference type="ChEBI" id="CHEBI:37565"/>
    </ligand>
</feature>
<dbReference type="PROSITE" id="PS00905">
    <property type="entry name" value="GTP1_OBG"/>
    <property type="match status" value="1"/>
</dbReference>
<dbReference type="GO" id="GO:0005737">
    <property type="term" value="C:cytoplasm"/>
    <property type="evidence" value="ECO:0007669"/>
    <property type="project" value="UniProtKB-SubCell"/>
</dbReference>
<dbReference type="FunFam" id="2.70.210.12:FF:000001">
    <property type="entry name" value="GTPase Obg"/>
    <property type="match status" value="1"/>
</dbReference>
<gene>
    <name evidence="7" type="primary">obg</name>
    <name evidence="10" type="ORF">A2930_02890</name>
</gene>